<sequence>MSSKFIVSNRVHDPPRDFTSVPACTYIDSSGQEFIDMETHQMDVDARDAAYRQEIHRLVRQQSDPAQKAELKALLAEFNHFDNFGFDVDIYKRPWIIKKRIPNDPRPIRRSFTSCYDFKAIVVRKIERDKTTEWIYVSFRIPNKPSGAFWLEKGDFSPKTLLKKFMAAGGQIHYTEDSKRWADLLAAFISSILDTESPYLLPPVGWYQLEDGRWLYTPQMKDTLATSLLDTTDLEKLPLALVRILGIIKTRISDKFKGIHRFFALLDNDVSTSTRMTVDDIPKHFNQMLDQHGPDVLLSVYGDNPGIAATVGNYRSATNFATLLTRTMTEPRFPLCLIVSTNGITELQQKHCLFLPHEESHTAALPLAEIFSKLCALVEHNPDAFERIVERSYITALGSLDEECAFRNEIALLNVSSVVLCWALKLLKQPDLAQTAHEVCQAYINNCLSEWDSSLDCNAKEILRRVLYSAQEAGDIRLLRYGEVDSSYDPDRDIVQKGGDFLLKGSLLKYLICEYAQGYSASAIISNLQSEHLLSEFSTAKKIRIDNGTYVDARLLTLKRSCLTEYEDSD</sequence>
<protein>
    <submittedName>
        <fullName evidence="1">Uncharacterized protein</fullName>
    </submittedName>
</protein>
<organism evidence="1 2">
    <name type="scientific">Faecalibacterium prausnitzii</name>
    <dbReference type="NCBI Taxonomy" id="853"/>
    <lineage>
        <taxon>Bacteria</taxon>
        <taxon>Bacillati</taxon>
        <taxon>Bacillota</taxon>
        <taxon>Clostridia</taxon>
        <taxon>Eubacteriales</taxon>
        <taxon>Oscillospiraceae</taxon>
        <taxon>Faecalibacterium</taxon>
    </lineage>
</organism>
<evidence type="ECO:0000313" key="1">
    <source>
        <dbReference type="EMBL" id="RGC15257.1"/>
    </source>
</evidence>
<gene>
    <name evidence="1" type="ORF">DW855_13415</name>
</gene>
<reference evidence="1 2" key="1">
    <citation type="submission" date="2018-08" db="EMBL/GenBank/DDBJ databases">
        <title>A genome reference for cultivated species of the human gut microbiota.</title>
        <authorList>
            <person name="Zou Y."/>
            <person name="Xue W."/>
            <person name="Luo G."/>
        </authorList>
    </citation>
    <scope>NUCLEOTIDE SEQUENCE [LARGE SCALE GENOMIC DNA]</scope>
    <source>
        <strain evidence="1 2">AM37-13AC</strain>
    </source>
</reference>
<dbReference type="RefSeq" id="WP_117554869.1">
    <property type="nucleotide sequence ID" value="NZ_QVFB01000029.1"/>
</dbReference>
<proteinExistence type="predicted"/>
<dbReference type="Proteomes" id="UP000260733">
    <property type="component" value="Unassembled WGS sequence"/>
</dbReference>
<dbReference type="EMBL" id="QVFB01000029">
    <property type="protein sequence ID" value="RGC15257.1"/>
    <property type="molecule type" value="Genomic_DNA"/>
</dbReference>
<accession>A0A3E2VVL2</accession>
<name>A0A3E2VVL2_9FIRM</name>
<evidence type="ECO:0000313" key="2">
    <source>
        <dbReference type="Proteomes" id="UP000260733"/>
    </source>
</evidence>
<comment type="caution">
    <text evidence="1">The sequence shown here is derived from an EMBL/GenBank/DDBJ whole genome shotgun (WGS) entry which is preliminary data.</text>
</comment>
<dbReference type="AlphaFoldDB" id="A0A3E2VVL2"/>